<evidence type="ECO:0000256" key="12">
    <source>
        <dbReference type="ARBA" id="ARBA00043086"/>
    </source>
</evidence>
<name>A0ABP1QCS8_9HEXA</name>
<comment type="similarity">
    <text evidence="2">Belongs to the protein prenyltransferase subunit alpha family.</text>
</comment>
<dbReference type="EC" id="2.5.1.58" evidence="4"/>
<keyword evidence="8" id="KW-0460">Magnesium</keyword>
<evidence type="ECO:0000256" key="11">
    <source>
        <dbReference type="ARBA" id="ARBA00042436"/>
    </source>
</evidence>
<dbReference type="EMBL" id="CAXLJM020000030">
    <property type="protein sequence ID" value="CAL8098385.1"/>
    <property type="molecule type" value="Genomic_DNA"/>
</dbReference>
<sequence length="394" mass="45363">MFPSVFDEEGDVAPDAATLNLKTYKNNPEWKDIQPVESVDGDQEDDGAVVVPVVSIIYSEKFKEVFSYVWAIVKSGELSPRVLELTGDAIRLDVAHYTVWQLRRDTLQAVKVPHLISENGLDHEFEKEFAFTAEILKENPKNYQPWQHQMALVSWAIGHEEGEVASPEMKTMSLPSKILEPILKRELKLTEEILNNDPKNYHAWQHRQWILRVFKGIFPNLPEDELVFVKTLLEKDVRNNSAWNQRNFVFVQMIRDFSEVNLAKEISETWKFLKVALSNESAWSYLRSVINLADSGFKIGLQKELLSCCKLLLKTEEGVISSSVQMMTFYIDVVNELLCAGEDAYIKEYAGVICLFDTLTKMDPIRTHYWEFAKQKFMAEHAEVAEQKTCCQPT</sequence>
<dbReference type="PANTHER" id="PTHR11129:SF1">
    <property type="entry name" value="PROTEIN FARNESYLTRANSFERASE_GERANYLGERANYLTRANSFERASE TYPE-1 SUBUNIT ALPHA"/>
    <property type="match status" value="1"/>
</dbReference>
<evidence type="ECO:0000256" key="4">
    <source>
        <dbReference type="ARBA" id="ARBA00012702"/>
    </source>
</evidence>
<evidence type="ECO:0000256" key="9">
    <source>
        <dbReference type="ARBA" id="ARBA00040965"/>
    </source>
</evidence>
<dbReference type="Gene3D" id="1.25.40.120">
    <property type="entry name" value="Protein prenylyltransferase"/>
    <property type="match status" value="1"/>
</dbReference>
<comment type="caution">
    <text evidence="14">The sequence shown here is derived from an EMBL/GenBank/DDBJ whole genome shotgun (WGS) entry which is preliminary data.</text>
</comment>
<evidence type="ECO:0000256" key="3">
    <source>
        <dbReference type="ARBA" id="ARBA00012700"/>
    </source>
</evidence>
<keyword evidence="6" id="KW-0808">Transferase</keyword>
<keyword evidence="5" id="KW-0637">Prenyltransferase</keyword>
<evidence type="ECO:0000256" key="10">
    <source>
        <dbReference type="ARBA" id="ARBA00041392"/>
    </source>
</evidence>
<dbReference type="SUPFAM" id="SSF48439">
    <property type="entry name" value="Protein prenylyltransferase"/>
    <property type="match status" value="1"/>
</dbReference>
<evidence type="ECO:0000313" key="15">
    <source>
        <dbReference type="Proteomes" id="UP001642540"/>
    </source>
</evidence>
<reference evidence="14 15" key="1">
    <citation type="submission" date="2024-08" db="EMBL/GenBank/DDBJ databases">
        <authorList>
            <person name="Cucini C."/>
            <person name="Frati F."/>
        </authorList>
    </citation>
    <scope>NUCLEOTIDE SEQUENCE [LARGE SCALE GENOMIC DNA]</scope>
</reference>
<dbReference type="Pfam" id="PF01239">
    <property type="entry name" value="PPTA"/>
    <property type="match status" value="3"/>
</dbReference>
<dbReference type="Proteomes" id="UP001642540">
    <property type="component" value="Unassembled WGS sequence"/>
</dbReference>
<organism evidence="14 15">
    <name type="scientific">Orchesella dallaii</name>
    <dbReference type="NCBI Taxonomy" id="48710"/>
    <lineage>
        <taxon>Eukaryota</taxon>
        <taxon>Metazoa</taxon>
        <taxon>Ecdysozoa</taxon>
        <taxon>Arthropoda</taxon>
        <taxon>Hexapoda</taxon>
        <taxon>Collembola</taxon>
        <taxon>Entomobryomorpha</taxon>
        <taxon>Entomobryoidea</taxon>
        <taxon>Orchesellidae</taxon>
        <taxon>Orchesellinae</taxon>
        <taxon>Orchesella</taxon>
    </lineage>
</organism>
<gene>
    <name evidence="14" type="ORF">ODALV1_LOCUS9919</name>
</gene>
<evidence type="ECO:0000256" key="1">
    <source>
        <dbReference type="ARBA" id="ARBA00001946"/>
    </source>
</evidence>
<evidence type="ECO:0000256" key="2">
    <source>
        <dbReference type="ARBA" id="ARBA00006734"/>
    </source>
</evidence>
<protein>
    <recommendedName>
        <fullName evidence="9">Protein farnesyltransferase/geranylgeranyltransferase type-1 subunit alpha</fullName>
        <ecNumber evidence="4">2.5.1.58</ecNumber>
        <ecNumber evidence="3">2.5.1.59</ecNumber>
    </recommendedName>
    <alternativeName>
        <fullName evidence="12">CAAX farnesyltransferase subunit alpha</fullName>
    </alternativeName>
    <alternativeName>
        <fullName evidence="11">FTase-alpha</fullName>
    </alternativeName>
    <alternativeName>
        <fullName evidence="10">Ras proteins prenyltransferase subunit alpha</fullName>
    </alternativeName>
    <alternativeName>
        <fullName evidence="13">Type I protein geranyl-geranyltransferase subunit alpha</fullName>
    </alternativeName>
</protein>
<proteinExistence type="inferred from homology"/>
<comment type="cofactor">
    <cofactor evidence="1">
        <name>Mg(2+)</name>
        <dbReference type="ChEBI" id="CHEBI:18420"/>
    </cofactor>
</comment>
<evidence type="ECO:0000256" key="7">
    <source>
        <dbReference type="ARBA" id="ARBA00022737"/>
    </source>
</evidence>
<keyword evidence="7" id="KW-0677">Repeat</keyword>
<accession>A0ABP1QCS8</accession>
<evidence type="ECO:0000256" key="6">
    <source>
        <dbReference type="ARBA" id="ARBA00022679"/>
    </source>
</evidence>
<evidence type="ECO:0000256" key="13">
    <source>
        <dbReference type="ARBA" id="ARBA00043219"/>
    </source>
</evidence>
<dbReference type="InterPro" id="IPR002088">
    <property type="entry name" value="Prenyl_trans_a"/>
</dbReference>
<evidence type="ECO:0000256" key="5">
    <source>
        <dbReference type="ARBA" id="ARBA00022602"/>
    </source>
</evidence>
<keyword evidence="15" id="KW-1185">Reference proteome</keyword>
<dbReference type="PROSITE" id="PS51147">
    <property type="entry name" value="PFTA"/>
    <property type="match status" value="4"/>
</dbReference>
<evidence type="ECO:0000313" key="14">
    <source>
        <dbReference type="EMBL" id="CAL8098385.1"/>
    </source>
</evidence>
<evidence type="ECO:0000256" key="8">
    <source>
        <dbReference type="ARBA" id="ARBA00022842"/>
    </source>
</evidence>
<dbReference type="EC" id="2.5.1.59" evidence="3"/>
<dbReference type="PANTHER" id="PTHR11129">
    <property type="entry name" value="PROTEIN FARNESYLTRANSFERASE ALPHA SUBUNIT/RAB GERANYLGERANYL TRANSFERASE ALPHA SUBUNIT"/>
    <property type="match status" value="1"/>
</dbReference>